<feature type="transmembrane region" description="Helical" evidence="2">
    <location>
        <begin position="40"/>
        <end position="58"/>
    </location>
</feature>
<keyword evidence="6" id="KW-1185">Reference proteome</keyword>
<dbReference type="CDD" id="cd12797">
    <property type="entry name" value="M23_peptidase"/>
    <property type="match status" value="1"/>
</dbReference>
<comment type="caution">
    <text evidence="5">The sequence shown here is derived from an EMBL/GenBank/DDBJ whole genome shotgun (WGS) entry which is preliminary data.</text>
</comment>
<dbReference type="Gene3D" id="2.70.70.10">
    <property type="entry name" value="Glucose Permease (Domain IIA)"/>
    <property type="match status" value="1"/>
</dbReference>
<proteinExistence type="predicted"/>
<evidence type="ECO:0000259" key="3">
    <source>
        <dbReference type="Pfam" id="PF01551"/>
    </source>
</evidence>
<dbReference type="InterPro" id="IPR008756">
    <property type="entry name" value="Peptidase_M56"/>
</dbReference>
<evidence type="ECO:0000256" key="2">
    <source>
        <dbReference type="SAM" id="Phobius"/>
    </source>
</evidence>
<feature type="transmembrane region" description="Helical" evidence="2">
    <location>
        <begin position="125"/>
        <end position="148"/>
    </location>
</feature>
<evidence type="ECO:0000313" key="5">
    <source>
        <dbReference type="EMBL" id="MFC4597633.1"/>
    </source>
</evidence>
<feature type="region of interest" description="Disordered" evidence="1">
    <location>
        <begin position="355"/>
        <end position="374"/>
    </location>
</feature>
<keyword evidence="2" id="KW-0472">Membrane</keyword>
<feature type="domain" description="M23ase beta-sheet core" evidence="3">
    <location>
        <begin position="405"/>
        <end position="499"/>
    </location>
</feature>
<feature type="transmembrane region" description="Helical" evidence="2">
    <location>
        <begin position="12"/>
        <end position="28"/>
    </location>
</feature>
<dbReference type="Pfam" id="PF05569">
    <property type="entry name" value="Peptidase_M56"/>
    <property type="match status" value="1"/>
</dbReference>
<evidence type="ECO:0000259" key="4">
    <source>
        <dbReference type="Pfam" id="PF05569"/>
    </source>
</evidence>
<organism evidence="5 6">
    <name type="scientific">Cohnella hongkongensis</name>
    <dbReference type="NCBI Taxonomy" id="178337"/>
    <lineage>
        <taxon>Bacteria</taxon>
        <taxon>Bacillati</taxon>
        <taxon>Bacillota</taxon>
        <taxon>Bacilli</taxon>
        <taxon>Bacillales</taxon>
        <taxon>Paenibacillaceae</taxon>
        <taxon>Cohnella</taxon>
    </lineage>
</organism>
<dbReference type="InterPro" id="IPR011055">
    <property type="entry name" value="Dup_hybrid_motif"/>
</dbReference>
<reference evidence="6" key="1">
    <citation type="journal article" date="2019" name="Int. J. Syst. Evol. Microbiol.">
        <title>The Global Catalogue of Microorganisms (GCM) 10K type strain sequencing project: providing services to taxonomists for standard genome sequencing and annotation.</title>
        <authorList>
            <consortium name="The Broad Institute Genomics Platform"/>
            <consortium name="The Broad Institute Genome Sequencing Center for Infectious Disease"/>
            <person name="Wu L."/>
            <person name="Ma J."/>
        </authorList>
    </citation>
    <scope>NUCLEOTIDE SEQUENCE [LARGE SCALE GENOMIC DNA]</scope>
    <source>
        <strain evidence="6">CCUG 49571</strain>
    </source>
</reference>
<sequence length="510" mass="54374">MELAARLLERVLIGSAEAAVLVLLILALRKVCRKALSPAWSYALWFLLLAKLVIPLLPEEAGSQLRWMAWPGGIEARWPDGGTVEPRVLPEPGAVVSKASERTEGAASPAPAAGPRGADLAPTGAVVQAAAAVWLAGVAAVALALLAGHLRMSRALRREAVPAAPPELERLFAQLRGSLGIGSRVGLRLTRLVSGPVLFGVRSPVVLIPADLIGRLDPVEWECVLRHELAHLKRNDIPANLIACLAASVHWFNPLVWYGLRRMRADQESACDANVLRVSGLRDAYASCVIKLLEIGVARKAALSGVGFFGNKKRIARRIVMIRDYKPARKKAPYIGAAIFILAGALALPPAFAADKPEPQSRPASSGVESQDEAGAELRLQLPEGAKISSRYGVRVHPSTSERTLHDGIDIAGQAGTELFAAAAGKVVVAEYVKAKGLTVIIEHNDEWSTEYRHLDELSVEAGDTVKSGDPIGRMGSTGDSTGPHLHYSVLKNGEYVDPLSVTTIEAALK</sequence>
<dbReference type="PANTHER" id="PTHR34978">
    <property type="entry name" value="POSSIBLE SENSOR-TRANSDUCER PROTEIN BLAR"/>
    <property type="match status" value="1"/>
</dbReference>
<dbReference type="InterPro" id="IPR016047">
    <property type="entry name" value="M23ase_b-sheet_dom"/>
</dbReference>
<dbReference type="EMBL" id="JBHSEP010000002">
    <property type="protein sequence ID" value="MFC4597633.1"/>
    <property type="molecule type" value="Genomic_DNA"/>
</dbReference>
<dbReference type="CDD" id="cd07341">
    <property type="entry name" value="M56_BlaR1_MecR1_like"/>
    <property type="match status" value="1"/>
</dbReference>
<feature type="transmembrane region" description="Helical" evidence="2">
    <location>
        <begin position="332"/>
        <end position="352"/>
    </location>
</feature>
<feature type="domain" description="Peptidase M56" evidence="4">
    <location>
        <begin position="17"/>
        <end position="322"/>
    </location>
</feature>
<dbReference type="SUPFAM" id="SSF51261">
    <property type="entry name" value="Duplicated hybrid motif"/>
    <property type="match status" value="1"/>
</dbReference>
<accession>A0ABV9F6P8</accession>
<evidence type="ECO:0000313" key="6">
    <source>
        <dbReference type="Proteomes" id="UP001596028"/>
    </source>
</evidence>
<dbReference type="PANTHER" id="PTHR34978:SF3">
    <property type="entry name" value="SLR0241 PROTEIN"/>
    <property type="match status" value="1"/>
</dbReference>
<name>A0ABV9F6P8_9BACL</name>
<dbReference type="InterPro" id="IPR052173">
    <property type="entry name" value="Beta-lactam_resp_regulator"/>
</dbReference>
<protein>
    <submittedName>
        <fullName evidence="5">M56 family metallopeptidase</fullName>
    </submittedName>
</protein>
<keyword evidence="2" id="KW-0812">Transmembrane</keyword>
<dbReference type="Proteomes" id="UP001596028">
    <property type="component" value="Unassembled WGS sequence"/>
</dbReference>
<keyword evidence="2" id="KW-1133">Transmembrane helix</keyword>
<evidence type="ECO:0000256" key="1">
    <source>
        <dbReference type="SAM" id="MobiDB-lite"/>
    </source>
</evidence>
<dbReference type="RefSeq" id="WP_378093022.1">
    <property type="nucleotide sequence ID" value="NZ_JBHSEP010000002.1"/>
</dbReference>
<gene>
    <name evidence="5" type="ORF">ACFO3S_05235</name>
</gene>
<dbReference type="Pfam" id="PF01551">
    <property type="entry name" value="Peptidase_M23"/>
    <property type="match status" value="1"/>
</dbReference>